<evidence type="ECO:0000256" key="1">
    <source>
        <dbReference type="SAM" id="MobiDB-lite"/>
    </source>
</evidence>
<protein>
    <recommendedName>
        <fullName evidence="5">Secreted protein</fullName>
    </recommendedName>
</protein>
<dbReference type="EMBL" id="CP012673">
    <property type="protein sequence ID" value="AUX41860.1"/>
    <property type="molecule type" value="Genomic_DNA"/>
</dbReference>
<evidence type="ECO:0008006" key="5">
    <source>
        <dbReference type="Google" id="ProtNLM"/>
    </source>
</evidence>
<proteinExistence type="predicted"/>
<dbReference type="Proteomes" id="UP000238348">
    <property type="component" value="Chromosome"/>
</dbReference>
<evidence type="ECO:0000256" key="2">
    <source>
        <dbReference type="SAM" id="SignalP"/>
    </source>
</evidence>
<feature type="chain" id="PRO_5014953679" description="Secreted protein" evidence="2">
    <location>
        <begin position="22"/>
        <end position="473"/>
    </location>
</feature>
<dbReference type="RefSeq" id="WP_104987256.1">
    <property type="nucleotide sequence ID" value="NZ_CP012673.1"/>
</dbReference>
<evidence type="ECO:0000313" key="3">
    <source>
        <dbReference type="EMBL" id="AUX41860.1"/>
    </source>
</evidence>
<organism evidence="3 4">
    <name type="scientific">Sorangium cellulosum</name>
    <name type="common">Polyangium cellulosum</name>
    <dbReference type="NCBI Taxonomy" id="56"/>
    <lineage>
        <taxon>Bacteria</taxon>
        <taxon>Pseudomonadati</taxon>
        <taxon>Myxococcota</taxon>
        <taxon>Polyangia</taxon>
        <taxon>Polyangiales</taxon>
        <taxon>Polyangiaceae</taxon>
        <taxon>Sorangium</taxon>
    </lineage>
</organism>
<dbReference type="AlphaFoldDB" id="A0A2L0ERH1"/>
<name>A0A2L0ERH1_SORCE</name>
<accession>A0A2L0ERH1</accession>
<reference evidence="3 4" key="1">
    <citation type="submission" date="2015-09" db="EMBL/GenBank/DDBJ databases">
        <title>Sorangium comparison.</title>
        <authorList>
            <person name="Zaburannyi N."/>
            <person name="Bunk B."/>
            <person name="Overmann J."/>
            <person name="Mueller R."/>
        </authorList>
    </citation>
    <scope>NUCLEOTIDE SEQUENCE [LARGE SCALE GENOMIC DNA]</scope>
    <source>
        <strain evidence="3 4">So ce26</strain>
    </source>
</reference>
<keyword evidence="2" id="KW-0732">Signal</keyword>
<feature type="region of interest" description="Disordered" evidence="1">
    <location>
        <begin position="19"/>
        <end position="130"/>
    </location>
</feature>
<feature type="compositionally biased region" description="Pro residues" evidence="1">
    <location>
        <begin position="84"/>
        <end position="96"/>
    </location>
</feature>
<dbReference type="OrthoDB" id="5496304at2"/>
<sequence length="473" mass="51022">MTFRSLLVAAGVLGSISVASAQTPPEPPKAPPADVAPPAAPAPPAEQAPPVDPAAAPPGAPAAVAPATTPAAPAEPGGPAAQPAEPPPPPEPPPETKTPEPNAGAVASPAVRWSQTTGADTVLEEDEETKLRWRGSTFTWNQGGTTTIFGVGRDNIGSEGEFYGWDFTLRPNYYLLDRPKDKVTLNAEIGWVTELTNSDTTQYYREPQLKDTALGIRYGRELWQSGGATGGDYRTEAAMRLRVLLPTSPTSWNAGRYFSLSFGPQVVQKVKLLGSKADGLNHATATLGVTYAHLFAESYTPVNGDLKRTRRIATGETVIDDQLSGWSQDMDRLTTSLDIDLPLYKDLSLGTSFGLISRFKHEFTNGCDEDSSDDCTEYRSVRNPDPTTYLVNTVFDVNLSHPIYDVVDVTLGYNNTALQLGEDGKRRTMFYSPDAQFYLDITANLDAIYSKVTGRGEKKDKPGTARAARQQNL</sequence>
<evidence type="ECO:0000313" key="4">
    <source>
        <dbReference type="Proteomes" id="UP000238348"/>
    </source>
</evidence>
<feature type="compositionally biased region" description="Pro residues" evidence="1">
    <location>
        <begin position="24"/>
        <end position="60"/>
    </location>
</feature>
<gene>
    <name evidence="3" type="ORF">SOCE26_032850</name>
</gene>
<feature type="signal peptide" evidence="2">
    <location>
        <begin position="1"/>
        <end position="21"/>
    </location>
</feature>
<feature type="compositionally biased region" description="Low complexity" evidence="1">
    <location>
        <begin position="61"/>
        <end position="83"/>
    </location>
</feature>